<dbReference type="Proteomes" id="UP000556084">
    <property type="component" value="Unassembled WGS sequence"/>
</dbReference>
<evidence type="ECO:0000256" key="8">
    <source>
        <dbReference type="ARBA" id="ARBA00022533"/>
    </source>
</evidence>
<feature type="domain" description="ACT" evidence="13">
    <location>
        <begin position="354"/>
        <end position="427"/>
    </location>
</feature>
<name>A0A7W7LL47_9ACTN</name>
<dbReference type="GO" id="GO:0006567">
    <property type="term" value="P:L-threonine catabolic process"/>
    <property type="evidence" value="ECO:0007669"/>
    <property type="project" value="InterPro"/>
</dbReference>
<dbReference type="GO" id="GO:0030170">
    <property type="term" value="F:pyridoxal phosphate binding"/>
    <property type="evidence" value="ECO:0007669"/>
    <property type="project" value="InterPro"/>
</dbReference>
<evidence type="ECO:0000256" key="3">
    <source>
        <dbReference type="ARBA" id="ARBA00004958"/>
    </source>
</evidence>
<evidence type="ECO:0000256" key="5">
    <source>
        <dbReference type="ARBA" id="ARBA00011447"/>
    </source>
</evidence>
<dbReference type="FunFam" id="3.40.50.1100:FF:000007">
    <property type="entry name" value="L-threonine dehydratase catabolic TdcB"/>
    <property type="match status" value="1"/>
</dbReference>
<evidence type="ECO:0000259" key="13">
    <source>
        <dbReference type="PROSITE" id="PS51671"/>
    </source>
</evidence>
<keyword evidence="11 14" id="KW-0456">Lyase</keyword>
<dbReference type="AlphaFoldDB" id="A0A7W7LL47"/>
<evidence type="ECO:0000313" key="15">
    <source>
        <dbReference type="Proteomes" id="UP000556084"/>
    </source>
</evidence>
<dbReference type="InterPro" id="IPR001926">
    <property type="entry name" value="TrpB-like_PALP"/>
</dbReference>
<comment type="pathway">
    <text evidence="2">Amino-acid biosynthesis; L-isoleucine biosynthesis; 2-oxobutanoate from L-threonine: step 1/1.</text>
</comment>
<evidence type="ECO:0000256" key="11">
    <source>
        <dbReference type="ARBA" id="ARBA00023239"/>
    </source>
</evidence>
<proteinExistence type="inferred from homology"/>
<dbReference type="CDD" id="cd01562">
    <property type="entry name" value="Thr-dehyd"/>
    <property type="match status" value="1"/>
</dbReference>
<keyword evidence="8" id="KW-0021">Allosteric enzyme</keyword>
<evidence type="ECO:0000256" key="1">
    <source>
        <dbReference type="ARBA" id="ARBA00001933"/>
    </source>
</evidence>
<keyword evidence="9" id="KW-0412">Isoleucine biosynthesis</keyword>
<organism evidence="14 15">
    <name type="scientific">Streptomyces olivoverticillatus</name>
    <dbReference type="NCBI Taxonomy" id="66427"/>
    <lineage>
        <taxon>Bacteria</taxon>
        <taxon>Bacillati</taxon>
        <taxon>Actinomycetota</taxon>
        <taxon>Actinomycetes</taxon>
        <taxon>Kitasatosporales</taxon>
        <taxon>Streptomycetaceae</taxon>
        <taxon>Streptomyces</taxon>
    </lineage>
</organism>
<accession>A0A7W7LL47</accession>
<keyword evidence="15" id="KW-1185">Reference proteome</keyword>
<evidence type="ECO:0000256" key="12">
    <source>
        <dbReference type="SAM" id="MobiDB-lite"/>
    </source>
</evidence>
<dbReference type="Pfam" id="PF00291">
    <property type="entry name" value="PALP"/>
    <property type="match status" value="1"/>
</dbReference>
<comment type="caution">
    <text evidence="14">The sequence shown here is derived from an EMBL/GenBank/DDBJ whole genome shotgun (WGS) entry which is preliminary data.</text>
</comment>
<dbReference type="InterPro" id="IPR002912">
    <property type="entry name" value="ACT_dom"/>
</dbReference>
<dbReference type="InterPro" id="IPR044561">
    <property type="entry name" value="ACT_ThrD-II-like"/>
</dbReference>
<keyword evidence="9" id="KW-0028">Amino-acid biosynthesis</keyword>
<dbReference type="SUPFAM" id="SSF53686">
    <property type="entry name" value="Tryptophan synthase beta subunit-like PLP-dependent enzymes"/>
    <property type="match status" value="1"/>
</dbReference>
<evidence type="ECO:0000256" key="6">
    <source>
        <dbReference type="ARBA" id="ARBA00012096"/>
    </source>
</evidence>
<comment type="pathway">
    <text evidence="3">Amino-acid degradation; L-threonine degradation via propanoate pathway; propanoate from L-threonine: step 1/4.</text>
</comment>
<feature type="compositionally biased region" description="Basic and acidic residues" evidence="12">
    <location>
        <begin position="1"/>
        <end position="14"/>
    </location>
</feature>
<feature type="region of interest" description="Disordered" evidence="12">
    <location>
        <begin position="1"/>
        <end position="22"/>
    </location>
</feature>
<protein>
    <recommendedName>
        <fullName evidence="7">L-threonine dehydratase catabolic TdcB</fullName>
        <ecNumber evidence="6">4.3.1.19</ecNumber>
    </recommendedName>
</protein>
<dbReference type="InterPro" id="IPR036052">
    <property type="entry name" value="TrpB-like_PALP_sf"/>
</dbReference>
<dbReference type="PANTHER" id="PTHR48078:SF6">
    <property type="entry name" value="L-THREONINE DEHYDRATASE CATABOLIC TDCB"/>
    <property type="match status" value="1"/>
</dbReference>
<dbReference type="GO" id="GO:0003941">
    <property type="term" value="F:L-serine ammonia-lyase activity"/>
    <property type="evidence" value="ECO:0007669"/>
    <property type="project" value="TreeGrafter"/>
</dbReference>
<dbReference type="InterPro" id="IPR045865">
    <property type="entry name" value="ACT-like_dom_sf"/>
</dbReference>
<dbReference type="EC" id="4.3.1.19" evidence="6"/>
<keyword evidence="9" id="KW-0100">Branched-chain amino acid biosynthesis</keyword>
<dbReference type="EMBL" id="JACHJH010000001">
    <property type="protein sequence ID" value="MBB4891616.1"/>
    <property type="molecule type" value="Genomic_DNA"/>
</dbReference>
<comment type="subunit">
    <text evidence="5">In the native structure, TdcB is in a dimeric form, whereas in the TdcB-AMP complex, it exists in a tetrameric form (dimer of dimers).</text>
</comment>
<dbReference type="InterPro" id="IPR050147">
    <property type="entry name" value="Ser/Thr_Dehydratase"/>
</dbReference>
<evidence type="ECO:0000256" key="7">
    <source>
        <dbReference type="ARBA" id="ARBA00022248"/>
    </source>
</evidence>
<dbReference type="PROSITE" id="PS00165">
    <property type="entry name" value="DEHYDRATASE_SER_THR"/>
    <property type="match status" value="1"/>
</dbReference>
<evidence type="ECO:0000313" key="14">
    <source>
        <dbReference type="EMBL" id="MBB4891616.1"/>
    </source>
</evidence>
<evidence type="ECO:0000256" key="9">
    <source>
        <dbReference type="ARBA" id="ARBA00022624"/>
    </source>
</evidence>
<evidence type="ECO:0000256" key="10">
    <source>
        <dbReference type="ARBA" id="ARBA00022898"/>
    </source>
</evidence>
<dbReference type="PROSITE" id="PS51671">
    <property type="entry name" value="ACT"/>
    <property type="match status" value="1"/>
</dbReference>
<dbReference type="NCBIfam" id="TIGR01127">
    <property type="entry name" value="ilvA_1Cterm"/>
    <property type="match status" value="1"/>
</dbReference>
<evidence type="ECO:0000256" key="4">
    <source>
        <dbReference type="ARBA" id="ARBA00010869"/>
    </source>
</evidence>
<dbReference type="GO" id="GO:0009097">
    <property type="term" value="P:isoleucine biosynthetic process"/>
    <property type="evidence" value="ECO:0007669"/>
    <property type="project" value="UniProtKB-UniPathway"/>
</dbReference>
<keyword evidence="10" id="KW-0663">Pyridoxal phosphate</keyword>
<dbReference type="GO" id="GO:0004794">
    <property type="term" value="F:threonine deaminase activity"/>
    <property type="evidence" value="ECO:0007669"/>
    <property type="project" value="UniProtKB-EC"/>
</dbReference>
<comment type="similarity">
    <text evidence="4">Belongs to the serine/threonine dehydratase family.</text>
</comment>
<sequence>MAVHVGDGDDHGDGGDALGREGLGGRALPVTLDDVREAQKMLSGVARTTALEGSRHLSRLIGAPVHLKCENLQRTGSFKIRGAYVRIAALSEQERAAGVVAASAGNHAQGVALAASLLGVRSTVFMPQGAPLPKVAATRDYGAEVRLHGQVVDETLSAAREYARRTGAVFIHPFDHPDIIAGQGTVGLEILEQCPEVGTIVVGLGGGGLAAGIAVAVKALRPDVRIVGVQAAGAAAYPPSLAAGHPVPVEAPVTMADGIRVGCPGVVPFRIVADLVDEVRTVSEDDLSSALLLCLERAKLVVEPAGASPVAALLADPGSFRGPVVAVLSGGNVDPVLLQAVLRHGMAAAGRYLSLRLRLTDRPGALAALLEVLTQVDANVLDISHVRTDPRLALTEAEVELHLETKGPGHCAEVGAALRDAGYLVTT</sequence>
<dbReference type="Gene3D" id="3.40.50.1100">
    <property type="match status" value="2"/>
</dbReference>
<dbReference type="InterPro" id="IPR000634">
    <property type="entry name" value="Ser/Thr_deHydtase_PyrdxlP-BS"/>
</dbReference>
<dbReference type="UniPathway" id="UPA00047">
    <property type="reaction ID" value="UER00054"/>
</dbReference>
<comment type="cofactor">
    <cofactor evidence="1">
        <name>pyridoxal 5'-phosphate</name>
        <dbReference type="ChEBI" id="CHEBI:597326"/>
    </cofactor>
</comment>
<dbReference type="GO" id="GO:0006565">
    <property type="term" value="P:L-serine catabolic process"/>
    <property type="evidence" value="ECO:0007669"/>
    <property type="project" value="TreeGrafter"/>
</dbReference>
<dbReference type="CDD" id="cd04886">
    <property type="entry name" value="ACT_ThrD-II-like"/>
    <property type="match status" value="1"/>
</dbReference>
<dbReference type="PANTHER" id="PTHR48078">
    <property type="entry name" value="THREONINE DEHYDRATASE, MITOCHONDRIAL-RELATED"/>
    <property type="match status" value="1"/>
</dbReference>
<evidence type="ECO:0000256" key="2">
    <source>
        <dbReference type="ARBA" id="ARBA00004810"/>
    </source>
</evidence>
<reference evidence="14 15" key="1">
    <citation type="submission" date="2020-08" db="EMBL/GenBank/DDBJ databases">
        <title>Genomic Encyclopedia of Type Strains, Phase III (KMG-III): the genomes of soil and plant-associated and newly described type strains.</title>
        <authorList>
            <person name="Whitman W."/>
        </authorList>
    </citation>
    <scope>NUCLEOTIDE SEQUENCE [LARGE SCALE GENOMIC DNA]</scope>
    <source>
        <strain evidence="14 15">CECT 3266</strain>
    </source>
</reference>
<gene>
    <name evidence="14" type="ORF">FHS39_000616</name>
</gene>
<dbReference type="SUPFAM" id="SSF55021">
    <property type="entry name" value="ACT-like"/>
    <property type="match status" value="1"/>
</dbReference>
<dbReference type="InterPro" id="IPR005789">
    <property type="entry name" value="Thr_deHydtase_catblc"/>
</dbReference>